<reference evidence="4" key="2">
    <citation type="journal article" date="2019" name="IMA Fungus">
        <title>Genome sequencing and comparison of five Tilletia species to identify candidate genes for the detection of regulated species infecting wheat.</title>
        <authorList>
            <person name="Nguyen H.D.T."/>
            <person name="Sultana T."/>
            <person name="Kesanakurti P."/>
            <person name="Hambleton S."/>
        </authorList>
    </citation>
    <scope>NUCLEOTIDE SEQUENCE</scope>
    <source>
        <strain evidence="4">DAOMC 236416</strain>
    </source>
</reference>
<evidence type="ECO:0008006" key="6">
    <source>
        <dbReference type="Google" id="ProtNLM"/>
    </source>
</evidence>
<feature type="non-terminal residue" evidence="4">
    <location>
        <position position="1166"/>
    </location>
</feature>
<sequence length="1166" mass="128512">MQHTLTETTADLLVVDVLGARGGRIQVTNVYSAPPGNSLRPGEGVRALSTASLQGRRVPTIVAGDFNSYHKSWSTTSTSSKRSTSGIKLASWAKAGDWELGLETGTVTRRGALREQDSAIDLVFLSQAVTGSGWRAECSARVDLATGSDHYPVVTVLTPPQPFDFQQSKRPLNFKRTDWDRFAEVVRRQQGDLDEVTAALSSTTTEEAAQRALDEAFGTLQALLTRCLEQTTPRCKGSNEGCRFWDVECDKQLEAMRVAELELAQVRADGVREHPARERSQQAAASFERQLKKSKKAFFDERIDALSGNSIFAAMKWSSGGKRRDQSPPLIGEDGIARVKGGDKMRLLREVLLAPPDPTRKQLPDLHQRTTNTLPDAALRKEELRAAVFGQAQDKAAGPDEIPFRALRAAWPILEERLFIFFAEALKVGWHPRPFRRATLVVLPKAGKRDLSKPRSYRLIALLPTLGKVLEKVVAARLAELGSRHGWIAAEQFGSVPGRSTSDAALTMVHDVEAGWTHAKPLITSALTFDVRGAYDSVHFILLICHLYEQGVPLHLLRWILSFLLERQASMRLDGEEGEMDEVNAGIPQGSPVSPILFILFAAPLHRLFGPTAEDPELRMVRHISYVDDNLIYVTSGSAARNGRILRKAYDAAFRWAKEWGLRYDAEKKDFIEYVAPRFTVAVMGRIVLRDGTVEAVEKASSFRWLGIEFDPQLKFTQHVEKVAASAKRAAGGMAMLMNTQKGMKVSDSRRLYIACILSRLVYAAEVWWRGMERVEPGRPHTRRRKEADGRRRIPPPDADQTKKNPEAAAHARKLDSAQHAALLRALPAYRTTSKVALQVEASCPPMDLTLDHCLERAALRIARMDHHHPLRARVSIESAKANAILPSATASRAAPPPIAFDSSRAAVSRPFSTRLTALALRVPRGIEPAASSMQTGSAGSLGSHSQAYIEGRADWKLPQAGKGLGAGGGDNSIEVYTDGSQIDEGGRLTGAGWVIYRDGLLLERHHQFTGQFCEVFDAEALALLQGTFRGIHLATQLNARLITVFSDNQAVLQSLRSMTATSSTQVFAVMSLAVQQYLDSNPAVRMAFRWVRGHSDVAGNEEADLEAKLGAEKGIFRAGATAPLMVSFASAARLSRERLQTSWQERWGQQREKAMRSGEPLPVYL</sequence>
<evidence type="ECO:0000313" key="5">
    <source>
        <dbReference type="Proteomes" id="UP000077521"/>
    </source>
</evidence>
<evidence type="ECO:0000259" key="2">
    <source>
        <dbReference type="PROSITE" id="PS50878"/>
    </source>
</evidence>
<dbReference type="Proteomes" id="UP000077521">
    <property type="component" value="Unassembled WGS sequence"/>
</dbReference>
<feature type="region of interest" description="Disordered" evidence="1">
    <location>
        <begin position="778"/>
        <end position="815"/>
    </location>
</feature>
<dbReference type="InterPro" id="IPR002156">
    <property type="entry name" value="RNaseH_domain"/>
</dbReference>
<organism evidence="4 5">
    <name type="scientific">Tilletia indica</name>
    <dbReference type="NCBI Taxonomy" id="43049"/>
    <lineage>
        <taxon>Eukaryota</taxon>
        <taxon>Fungi</taxon>
        <taxon>Dikarya</taxon>
        <taxon>Basidiomycota</taxon>
        <taxon>Ustilaginomycotina</taxon>
        <taxon>Exobasidiomycetes</taxon>
        <taxon>Tilletiales</taxon>
        <taxon>Tilletiaceae</taxon>
        <taxon>Tilletia</taxon>
    </lineage>
</organism>
<dbReference type="Gene3D" id="3.60.10.10">
    <property type="entry name" value="Endonuclease/exonuclease/phosphatase"/>
    <property type="match status" value="1"/>
</dbReference>
<dbReference type="InterPro" id="IPR005135">
    <property type="entry name" value="Endo/exonuclease/phosphatase"/>
</dbReference>
<dbReference type="GO" id="GO:0004523">
    <property type="term" value="F:RNA-DNA hybrid ribonuclease activity"/>
    <property type="evidence" value="ECO:0007669"/>
    <property type="project" value="InterPro"/>
</dbReference>
<dbReference type="InterPro" id="IPR012337">
    <property type="entry name" value="RNaseH-like_sf"/>
</dbReference>
<dbReference type="PROSITE" id="PS50878">
    <property type="entry name" value="RT_POL"/>
    <property type="match status" value="1"/>
</dbReference>
<name>A0A8T8TDZ0_9BASI</name>
<dbReference type="PANTHER" id="PTHR33481:SF1">
    <property type="entry name" value="ENDONUCLEASE_EXONUCLEASE_PHOSPHATASE DOMAIN-CONTAINING PROTEIN-RELATED"/>
    <property type="match status" value="1"/>
</dbReference>
<dbReference type="InterPro" id="IPR036397">
    <property type="entry name" value="RNaseH_sf"/>
</dbReference>
<dbReference type="CDD" id="cd01650">
    <property type="entry name" value="RT_nLTR_like"/>
    <property type="match status" value="1"/>
</dbReference>
<dbReference type="CDD" id="cd09276">
    <property type="entry name" value="Rnase_HI_RT_non_LTR"/>
    <property type="match status" value="1"/>
</dbReference>
<proteinExistence type="predicted"/>
<evidence type="ECO:0000256" key="1">
    <source>
        <dbReference type="SAM" id="MobiDB-lite"/>
    </source>
</evidence>
<dbReference type="Gene3D" id="3.30.420.10">
    <property type="entry name" value="Ribonuclease H-like superfamily/Ribonuclease H"/>
    <property type="match status" value="1"/>
</dbReference>
<dbReference type="Pfam" id="PF14529">
    <property type="entry name" value="Exo_endo_phos_2"/>
    <property type="match status" value="1"/>
</dbReference>
<keyword evidence="5" id="KW-1185">Reference proteome</keyword>
<dbReference type="PANTHER" id="PTHR33481">
    <property type="entry name" value="REVERSE TRANSCRIPTASE"/>
    <property type="match status" value="1"/>
</dbReference>
<evidence type="ECO:0000313" key="4">
    <source>
        <dbReference type="EMBL" id="KAE8258688.1"/>
    </source>
</evidence>
<dbReference type="SUPFAM" id="SSF53098">
    <property type="entry name" value="Ribonuclease H-like"/>
    <property type="match status" value="1"/>
</dbReference>
<dbReference type="EMBL" id="LWDF02000060">
    <property type="protein sequence ID" value="KAE8258688.1"/>
    <property type="molecule type" value="Genomic_DNA"/>
</dbReference>
<protein>
    <recommendedName>
        <fullName evidence="6">Reverse transcriptase domain-containing protein</fullName>
    </recommendedName>
</protein>
<dbReference type="InterPro" id="IPR000477">
    <property type="entry name" value="RT_dom"/>
</dbReference>
<accession>A0A8T8TDZ0</accession>
<comment type="caution">
    <text evidence="4">The sequence shown here is derived from an EMBL/GenBank/DDBJ whole genome shotgun (WGS) entry which is preliminary data.</text>
</comment>
<evidence type="ECO:0000259" key="3">
    <source>
        <dbReference type="PROSITE" id="PS50879"/>
    </source>
</evidence>
<dbReference type="Pfam" id="PF00075">
    <property type="entry name" value="RNase_H"/>
    <property type="match status" value="1"/>
</dbReference>
<feature type="domain" description="Reverse transcriptase" evidence="2">
    <location>
        <begin position="424"/>
        <end position="710"/>
    </location>
</feature>
<feature type="domain" description="RNase H type-1" evidence="3">
    <location>
        <begin position="970"/>
        <end position="1113"/>
    </location>
</feature>
<dbReference type="InterPro" id="IPR036691">
    <property type="entry name" value="Endo/exonu/phosph_ase_sf"/>
</dbReference>
<gene>
    <name evidence="4" type="ORF">A4X13_0g1519</name>
</gene>
<reference evidence="4" key="1">
    <citation type="submission" date="2016-04" db="EMBL/GenBank/DDBJ databases">
        <authorList>
            <person name="Nguyen H.D."/>
            <person name="Samba Siva P."/>
            <person name="Cullis J."/>
            <person name="Levesque C.A."/>
            <person name="Hambleton S."/>
        </authorList>
    </citation>
    <scope>NUCLEOTIDE SEQUENCE</scope>
    <source>
        <strain evidence="4">DAOMC 236416</strain>
    </source>
</reference>
<dbReference type="Pfam" id="PF00078">
    <property type="entry name" value="RVT_1"/>
    <property type="match status" value="1"/>
</dbReference>
<dbReference type="AlphaFoldDB" id="A0A8T8TDZ0"/>
<dbReference type="SUPFAM" id="SSF56219">
    <property type="entry name" value="DNase I-like"/>
    <property type="match status" value="1"/>
</dbReference>
<dbReference type="InterPro" id="IPR043502">
    <property type="entry name" value="DNA/RNA_pol_sf"/>
</dbReference>
<dbReference type="GO" id="GO:0003676">
    <property type="term" value="F:nucleic acid binding"/>
    <property type="evidence" value="ECO:0007669"/>
    <property type="project" value="InterPro"/>
</dbReference>
<dbReference type="PROSITE" id="PS50879">
    <property type="entry name" value="RNASE_H_1"/>
    <property type="match status" value="1"/>
</dbReference>
<dbReference type="SUPFAM" id="SSF56672">
    <property type="entry name" value="DNA/RNA polymerases"/>
    <property type="match status" value="1"/>
</dbReference>